<name>A0A7R9MMX1_9ACAR</name>
<protein>
    <submittedName>
        <fullName evidence="2">Uncharacterized protein</fullName>
    </submittedName>
</protein>
<feature type="region of interest" description="Disordered" evidence="1">
    <location>
        <begin position="16"/>
        <end position="68"/>
    </location>
</feature>
<accession>A0A7R9MMX1</accession>
<feature type="compositionally biased region" description="Polar residues" evidence="1">
    <location>
        <begin position="47"/>
        <end position="68"/>
    </location>
</feature>
<dbReference type="EMBL" id="OC945152">
    <property type="protein sequence ID" value="CAD7663009.1"/>
    <property type="molecule type" value="Genomic_DNA"/>
</dbReference>
<evidence type="ECO:0000313" key="3">
    <source>
        <dbReference type="Proteomes" id="UP000728032"/>
    </source>
</evidence>
<sequence>MVNGDAMLKMNPTLLSKSMTNSSSNHALTSTLTSTPPITANNTTTPLDNHNLLTREQLTSTPINNKYK</sequence>
<dbReference type="Proteomes" id="UP000728032">
    <property type="component" value="Unassembled WGS sequence"/>
</dbReference>
<organism evidence="2">
    <name type="scientific">Oppiella nova</name>
    <dbReference type="NCBI Taxonomy" id="334625"/>
    <lineage>
        <taxon>Eukaryota</taxon>
        <taxon>Metazoa</taxon>
        <taxon>Ecdysozoa</taxon>
        <taxon>Arthropoda</taxon>
        <taxon>Chelicerata</taxon>
        <taxon>Arachnida</taxon>
        <taxon>Acari</taxon>
        <taxon>Acariformes</taxon>
        <taxon>Sarcoptiformes</taxon>
        <taxon>Oribatida</taxon>
        <taxon>Brachypylina</taxon>
        <taxon>Oppioidea</taxon>
        <taxon>Oppiidae</taxon>
        <taxon>Oppiella</taxon>
    </lineage>
</organism>
<dbReference type="EMBL" id="CAJPVJ010030327">
    <property type="protein sequence ID" value="CAG2180146.1"/>
    <property type="molecule type" value="Genomic_DNA"/>
</dbReference>
<evidence type="ECO:0000256" key="1">
    <source>
        <dbReference type="SAM" id="MobiDB-lite"/>
    </source>
</evidence>
<evidence type="ECO:0000313" key="2">
    <source>
        <dbReference type="EMBL" id="CAD7663009.1"/>
    </source>
</evidence>
<feature type="compositionally biased region" description="Low complexity" evidence="1">
    <location>
        <begin position="27"/>
        <end position="46"/>
    </location>
</feature>
<keyword evidence="3" id="KW-1185">Reference proteome</keyword>
<dbReference type="AlphaFoldDB" id="A0A7R9MMX1"/>
<gene>
    <name evidence="2" type="ORF">ONB1V03_LOCUS19569</name>
</gene>
<proteinExistence type="predicted"/>
<reference evidence="2" key="1">
    <citation type="submission" date="2020-11" db="EMBL/GenBank/DDBJ databases">
        <authorList>
            <person name="Tran Van P."/>
        </authorList>
    </citation>
    <scope>NUCLEOTIDE SEQUENCE</scope>
</reference>
<feature type="compositionally biased region" description="Polar residues" evidence="1">
    <location>
        <begin position="16"/>
        <end position="26"/>
    </location>
</feature>